<dbReference type="RefSeq" id="WP_084215499.1">
    <property type="nucleotide sequence ID" value="NZ_JXRR01000008.1"/>
</dbReference>
<keyword evidence="8" id="KW-1185">Reference proteome</keyword>
<protein>
    <submittedName>
        <fullName evidence="7">Membrane protein</fullName>
    </submittedName>
</protein>
<keyword evidence="4 6" id="KW-1133">Transmembrane helix</keyword>
<dbReference type="EMBL" id="JXRR01000008">
    <property type="protein sequence ID" value="KIL51157.1"/>
    <property type="molecule type" value="Genomic_DNA"/>
</dbReference>
<dbReference type="NCBIfam" id="NF008611">
    <property type="entry name" value="PRK11588.1"/>
    <property type="match status" value="1"/>
</dbReference>
<dbReference type="OrthoDB" id="255482at2"/>
<feature type="transmembrane region" description="Helical" evidence="6">
    <location>
        <begin position="107"/>
        <end position="128"/>
    </location>
</feature>
<organism evidence="7 8">
    <name type="scientific">Jeotgalibacillus campisalis</name>
    <dbReference type="NCBI Taxonomy" id="220754"/>
    <lineage>
        <taxon>Bacteria</taxon>
        <taxon>Bacillati</taxon>
        <taxon>Bacillota</taxon>
        <taxon>Bacilli</taxon>
        <taxon>Bacillales</taxon>
        <taxon>Caryophanaceae</taxon>
        <taxon>Jeotgalibacillus</taxon>
    </lineage>
</organism>
<dbReference type="InterPro" id="IPR018385">
    <property type="entry name" value="C4_dicarb_anaerob_car-like"/>
</dbReference>
<feature type="transmembrane region" description="Helical" evidence="6">
    <location>
        <begin position="21"/>
        <end position="38"/>
    </location>
</feature>
<gene>
    <name evidence="7" type="ORF">KR50_10380</name>
</gene>
<feature type="transmembrane region" description="Helical" evidence="6">
    <location>
        <begin position="487"/>
        <end position="505"/>
    </location>
</feature>
<evidence type="ECO:0000256" key="6">
    <source>
        <dbReference type="SAM" id="Phobius"/>
    </source>
</evidence>
<dbReference type="PANTHER" id="PTHR43652">
    <property type="entry name" value="BASIC AMINO ACID ANTIPORTER YFCC-RELATED"/>
    <property type="match status" value="1"/>
</dbReference>
<proteinExistence type="predicted"/>
<feature type="transmembrane region" description="Helical" evidence="6">
    <location>
        <begin position="355"/>
        <end position="374"/>
    </location>
</feature>
<sequence>MGIKEKKEKKENKAWKVPHTFVIVFGVVVLAAILTYLVPVGQFETEEVTYSQGGEESSRTVLIPDSFSIVTDNEGNQVREGTKLFEAGGEAGFLNYVFEGLVSGDKWGSAVGVVAFILIIGGAFGIILRTKAIEQGILSVIDKTKGKEILIIPIMFFLFSLGGAVFGMGEEAIAFAIILVPLMVALGYDAITGVMITYVATQVGFATSWMNPFSVAIAQGVSDVPVLSGAPFRIAMWAVFTLIGIVFTWRYAARIKKDPKKSLSYDTDSYFRKQSDLQDLDAKFTLGHSLVILTLIVGLGWIIWGVIENAYYIPEIASQFFTIGLVSGLIAVVFKLNNMKVDDIAEGFVEGAKDLLPAALIVGMAKGIVIILGGDSPDAPSVLNTMLFGAGQVIGDFPETLSAWFMYAFQSVFNFFVVSGSGQAALTMPLMAPLADIAGVSRQVAVLAFQLGDGLTNIFVPTSAALLGTLGAARVDWGTWARFIWKFMLLMIVMASVFIVIATLINF</sequence>
<comment type="caution">
    <text evidence="7">The sequence shown here is derived from an EMBL/GenBank/DDBJ whole genome shotgun (WGS) entry which is preliminary data.</text>
</comment>
<feature type="transmembrane region" description="Helical" evidence="6">
    <location>
        <begin position="203"/>
        <end position="222"/>
    </location>
</feature>
<dbReference type="PATRIC" id="fig|220754.4.peg.1057"/>
<evidence type="ECO:0000256" key="3">
    <source>
        <dbReference type="ARBA" id="ARBA00022692"/>
    </source>
</evidence>
<evidence type="ECO:0000313" key="8">
    <source>
        <dbReference type="Proteomes" id="UP000031972"/>
    </source>
</evidence>
<dbReference type="PANTHER" id="PTHR43652:SF2">
    <property type="entry name" value="BASIC AMINO ACID ANTIPORTER YFCC-RELATED"/>
    <property type="match status" value="1"/>
</dbReference>
<keyword evidence="5 6" id="KW-0472">Membrane</keyword>
<feature type="transmembrane region" description="Helical" evidence="6">
    <location>
        <begin position="149"/>
        <end position="166"/>
    </location>
</feature>
<dbReference type="Proteomes" id="UP000031972">
    <property type="component" value="Unassembled WGS sequence"/>
</dbReference>
<comment type="subcellular location">
    <subcellularLocation>
        <location evidence="1">Cell membrane</location>
        <topology evidence="1">Multi-pass membrane protein</topology>
    </subcellularLocation>
</comment>
<feature type="transmembrane region" description="Helical" evidence="6">
    <location>
        <begin position="401"/>
        <end position="418"/>
    </location>
</feature>
<accession>A0A0C2VQH3</accession>
<feature type="transmembrane region" description="Helical" evidence="6">
    <location>
        <begin position="234"/>
        <end position="252"/>
    </location>
</feature>
<feature type="transmembrane region" description="Helical" evidence="6">
    <location>
        <begin position="316"/>
        <end position="334"/>
    </location>
</feature>
<evidence type="ECO:0000313" key="7">
    <source>
        <dbReference type="EMBL" id="KIL51157.1"/>
    </source>
</evidence>
<name>A0A0C2VQH3_9BACL</name>
<dbReference type="AlphaFoldDB" id="A0A0C2VQH3"/>
<evidence type="ECO:0000256" key="2">
    <source>
        <dbReference type="ARBA" id="ARBA00022475"/>
    </source>
</evidence>
<keyword evidence="2" id="KW-1003">Cell membrane</keyword>
<evidence type="ECO:0000256" key="5">
    <source>
        <dbReference type="ARBA" id="ARBA00023136"/>
    </source>
</evidence>
<reference evidence="7 8" key="1">
    <citation type="submission" date="2015-01" db="EMBL/GenBank/DDBJ databases">
        <title>Jeotgalibacillus campisalis genome sequencing.</title>
        <authorList>
            <person name="Goh K.M."/>
            <person name="Chan K.-G."/>
            <person name="Yaakop A.S."/>
            <person name="Ee R."/>
            <person name="Gan H.M."/>
            <person name="Chan C.S."/>
        </authorList>
    </citation>
    <scope>NUCLEOTIDE SEQUENCE [LARGE SCALE GENOMIC DNA]</scope>
    <source>
        <strain evidence="7 8">SF-57</strain>
    </source>
</reference>
<feature type="transmembrane region" description="Helical" evidence="6">
    <location>
        <begin position="172"/>
        <end position="191"/>
    </location>
</feature>
<dbReference type="Pfam" id="PF03606">
    <property type="entry name" value="DcuC"/>
    <property type="match status" value="1"/>
</dbReference>
<evidence type="ECO:0000256" key="4">
    <source>
        <dbReference type="ARBA" id="ARBA00022989"/>
    </source>
</evidence>
<feature type="transmembrane region" description="Helical" evidence="6">
    <location>
        <begin position="284"/>
        <end position="304"/>
    </location>
</feature>
<dbReference type="InterPro" id="IPR051679">
    <property type="entry name" value="DASS-Related_Transporters"/>
</dbReference>
<evidence type="ECO:0000256" key="1">
    <source>
        <dbReference type="ARBA" id="ARBA00004651"/>
    </source>
</evidence>
<keyword evidence="3 6" id="KW-0812">Transmembrane</keyword>
<dbReference type="GO" id="GO:0005886">
    <property type="term" value="C:plasma membrane"/>
    <property type="evidence" value="ECO:0007669"/>
    <property type="project" value="UniProtKB-SubCell"/>
</dbReference>